<accession>A0A4V6RH94</accession>
<gene>
    <name evidence="2" type="ORF">CRM22_000303</name>
</gene>
<proteinExistence type="predicted"/>
<evidence type="ECO:0000313" key="2">
    <source>
        <dbReference type="EMBL" id="TGZ75534.1"/>
    </source>
</evidence>
<feature type="region of interest" description="Disordered" evidence="1">
    <location>
        <begin position="37"/>
        <end position="56"/>
    </location>
</feature>
<feature type="compositionally biased region" description="Basic and acidic residues" evidence="1">
    <location>
        <begin position="82"/>
        <end position="92"/>
    </location>
</feature>
<dbReference type="Proteomes" id="UP000308267">
    <property type="component" value="Unassembled WGS sequence"/>
</dbReference>
<organism evidence="2 3">
    <name type="scientific">Opisthorchis felineus</name>
    <dbReference type="NCBI Taxonomy" id="147828"/>
    <lineage>
        <taxon>Eukaryota</taxon>
        <taxon>Metazoa</taxon>
        <taxon>Spiralia</taxon>
        <taxon>Lophotrochozoa</taxon>
        <taxon>Platyhelminthes</taxon>
        <taxon>Trematoda</taxon>
        <taxon>Digenea</taxon>
        <taxon>Opisthorchiida</taxon>
        <taxon>Opisthorchiata</taxon>
        <taxon>Opisthorchiidae</taxon>
        <taxon>Opisthorchis</taxon>
    </lineage>
</organism>
<keyword evidence="3" id="KW-1185">Reference proteome</keyword>
<feature type="region of interest" description="Disordered" evidence="1">
    <location>
        <begin position="65"/>
        <end position="157"/>
    </location>
</feature>
<reference evidence="2 3" key="1">
    <citation type="journal article" date="2019" name="BMC Genomics">
        <title>New insights from Opisthorchis felineus genome: update on genomics of the epidemiologically important liver flukes.</title>
        <authorList>
            <person name="Ershov N.I."/>
            <person name="Mordvinov V.A."/>
            <person name="Prokhortchouk E.B."/>
            <person name="Pakharukova M.Y."/>
            <person name="Gunbin K.V."/>
            <person name="Ustyantsev K."/>
            <person name="Genaev M.A."/>
            <person name="Blinov A.G."/>
            <person name="Mazur A."/>
            <person name="Boulygina E."/>
            <person name="Tsygankova S."/>
            <person name="Khrameeva E."/>
            <person name="Chekanov N."/>
            <person name="Fan G."/>
            <person name="Xiao A."/>
            <person name="Zhang H."/>
            <person name="Xu X."/>
            <person name="Yang H."/>
            <person name="Solovyev V."/>
            <person name="Lee S.M."/>
            <person name="Liu X."/>
            <person name="Afonnikov D.A."/>
            <person name="Skryabin K.G."/>
        </authorList>
    </citation>
    <scope>NUCLEOTIDE SEQUENCE [LARGE SCALE GENOMIC DNA]</scope>
    <source>
        <strain evidence="2">AK-0245</strain>
        <tissue evidence="2">Whole organism</tissue>
    </source>
</reference>
<evidence type="ECO:0000313" key="3">
    <source>
        <dbReference type="Proteomes" id="UP000308267"/>
    </source>
</evidence>
<name>A0A4V6RH94_OPIFE</name>
<dbReference type="OrthoDB" id="6022699at2759"/>
<sequence length="157" mass="17588">MNRAAKFRVQEHQHRSNASGNFLVTLSKPVRELPSKLPEEHMKCSAPRGRGAPRRFARGLRSRGLGLRGFSERPSAGGFETQSREIHFEPRGHGRGRGGFSRGRATAFTDHREFDRSVDSDRVGPGAGYQKEAPTLQSNQLKSITLNKPPAFERFDF</sequence>
<feature type="compositionally biased region" description="Polar residues" evidence="1">
    <location>
        <begin position="135"/>
        <end position="146"/>
    </location>
</feature>
<feature type="compositionally biased region" description="Basic and acidic residues" evidence="1">
    <location>
        <begin position="109"/>
        <end position="122"/>
    </location>
</feature>
<evidence type="ECO:0000256" key="1">
    <source>
        <dbReference type="SAM" id="MobiDB-lite"/>
    </source>
</evidence>
<dbReference type="AlphaFoldDB" id="A0A4V6RH94"/>
<dbReference type="STRING" id="147828.A0A4V6RH94"/>
<dbReference type="EMBL" id="SJOL01000554">
    <property type="protein sequence ID" value="TGZ75534.1"/>
    <property type="molecule type" value="Genomic_DNA"/>
</dbReference>
<comment type="caution">
    <text evidence="2">The sequence shown here is derived from an EMBL/GenBank/DDBJ whole genome shotgun (WGS) entry which is preliminary data.</text>
</comment>
<protein>
    <submittedName>
        <fullName evidence="2">Uncharacterized protein</fullName>
    </submittedName>
</protein>